<feature type="chain" id="PRO_5037428997" evidence="1">
    <location>
        <begin position="25"/>
        <end position="375"/>
    </location>
</feature>
<name>A0A939EZ57_9BACT</name>
<reference evidence="2" key="1">
    <citation type="submission" date="2021-03" db="EMBL/GenBank/DDBJ databases">
        <authorList>
            <person name="Kim M.K."/>
        </authorList>
    </citation>
    <scope>NUCLEOTIDE SEQUENCE</scope>
    <source>
        <strain evidence="2">BT186</strain>
    </source>
</reference>
<dbReference type="RefSeq" id="WP_206985786.1">
    <property type="nucleotide sequence ID" value="NZ_JAFLQZ010000014.1"/>
</dbReference>
<evidence type="ECO:0000256" key="1">
    <source>
        <dbReference type="SAM" id="SignalP"/>
    </source>
</evidence>
<keyword evidence="2" id="KW-0378">Hydrolase</keyword>
<organism evidence="2 3">
    <name type="scientific">Hymenobacter telluris</name>
    <dbReference type="NCBI Taxonomy" id="2816474"/>
    <lineage>
        <taxon>Bacteria</taxon>
        <taxon>Pseudomonadati</taxon>
        <taxon>Bacteroidota</taxon>
        <taxon>Cytophagia</taxon>
        <taxon>Cytophagales</taxon>
        <taxon>Hymenobacteraceae</taxon>
        <taxon>Hymenobacter</taxon>
    </lineage>
</organism>
<dbReference type="Pfam" id="PF09411">
    <property type="entry name" value="PagL"/>
    <property type="match status" value="1"/>
</dbReference>
<dbReference type="GO" id="GO:0016787">
    <property type="term" value="F:hydrolase activity"/>
    <property type="evidence" value="ECO:0007669"/>
    <property type="project" value="UniProtKB-KW"/>
</dbReference>
<dbReference type="Gene3D" id="2.40.160.20">
    <property type="match status" value="1"/>
</dbReference>
<keyword evidence="3" id="KW-1185">Reference proteome</keyword>
<keyword evidence="1" id="KW-0732">Signal</keyword>
<dbReference type="EMBL" id="JAFLQZ010000014">
    <property type="protein sequence ID" value="MBO0359837.1"/>
    <property type="molecule type" value="Genomic_DNA"/>
</dbReference>
<proteinExistence type="predicted"/>
<dbReference type="Proteomes" id="UP000664144">
    <property type="component" value="Unassembled WGS sequence"/>
</dbReference>
<feature type="signal peptide" evidence="1">
    <location>
        <begin position="1"/>
        <end position="24"/>
    </location>
</feature>
<evidence type="ECO:0000313" key="3">
    <source>
        <dbReference type="Proteomes" id="UP000664144"/>
    </source>
</evidence>
<evidence type="ECO:0000313" key="2">
    <source>
        <dbReference type="EMBL" id="MBO0359837.1"/>
    </source>
</evidence>
<dbReference type="InterPro" id="IPR018550">
    <property type="entry name" value="Lipid-A_deacylase-rel"/>
</dbReference>
<dbReference type="AlphaFoldDB" id="A0A939EZ57"/>
<protein>
    <submittedName>
        <fullName evidence="2">Acyloxyacyl hydrolase</fullName>
    </submittedName>
</protein>
<gene>
    <name evidence="2" type="ORF">J0X19_17895</name>
</gene>
<comment type="caution">
    <text evidence="2">The sequence shown here is derived from an EMBL/GenBank/DDBJ whole genome shotgun (WGS) entry which is preliminary data.</text>
</comment>
<sequence>MRFFTRIVLILLGLAASLVVPSHAQAPIAEPPPAAPGPLILGVYAQGSFIIAHTPAVQHLAVSHPTGVELNLQRQTNGSEPWHAWYRYPRIGVALVYYNYHNPVLAQSYASTIYIGKSLFRTPKQELNFRLGTGLAYFPNPFNLETNHKNAIVSSRLNATLQMRFEYDVAVAEHVGLLVGLGLNHYSNGSTAKPNMGINLPTLFLGINYHQQRPFVPLVVPPHDLPADIGQNFLNLSTSVGFKQLNPANKQKYVVQSVSVLAGRRISRKSNLLVGLEGFYDRSLVRQQRDTARSTSNLPDVKKAGLVLGHELLFGRLAMVTHLGFYVYNPYKSNDFYYERIGLKYHFTNRIFGAVDLKVHRGSADVLELKAGVKL</sequence>
<accession>A0A939EZ57</accession>